<accession>A0A9P8VVS2</accession>
<name>A0A9P8VVS2_9HYPO</name>
<gene>
    <name evidence="2" type="ORF">B0T10DRAFT_463796</name>
</gene>
<feature type="domain" description="DUF7580" evidence="1">
    <location>
        <begin position="430"/>
        <end position="628"/>
    </location>
</feature>
<proteinExistence type="predicted"/>
<dbReference type="Pfam" id="PF24476">
    <property type="entry name" value="DUF7580"/>
    <property type="match status" value="1"/>
</dbReference>
<dbReference type="EMBL" id="JAGPYM010000025">
    <property type="protein sequence ID" value="KAH6880726.1"/>
    <property type="molecule type" value="Genomic_DNA"/>
</dbReference>
<dbReference type="PANTHER" id="PTHR35186:SF4">
    <property type="entry name" value="PRION-INHIBITION AND PROPAGATION HELO DOMAIN-CONTAINING PROTEIN"/>
    <property type="match status" value="1"/>
</dbReference>
<evidence type="ECO:0000259" key="1">
    <source>
        <dbReference type="Pfam" id="PF24476"/>
    </source>
</evidence>
<protein>
    <recommendedName>
        <fullName evidence="1">DUF7580 domain-containing protein</fullName>
    </recommendedName>
</protein>
<dbReference type="PANTHER" id="PTHR35186">
    <property type="entry name" value="ANK_REP_REGION DOMAIN-CONTAINING PROTEIN"/>
    <property type="match status" value="1"/>
</dbReference>
<sequence>MSGFEIVGLVLGGLPLAIEATKGLESYLKGIKAAWLFRRHFKEFIRAVTIEEIFFTQNIDLLLAPLDLSDNERQALKDSQTSNLWHHPDIVDKIRQHHKEALPVCTRLLRELDDSLKALYKVLPIKNGKVSLPPPGTVESEVLRLCISFKQSKKAALESISTTNKELERILNNANNIAFMTRAGPTSSRSVDVMPLIKLQKQSQALFRALRSGIRCPCNHRHRCGLSAQWERSMRCISGPTLNLLIDEPEGRKQVRWEVEAVDRSTVSTHLSNGKAQHGIDQMHELDRQVDFQEQRKHFTRAAQDGNSGVLALSAVAVVTNPAQPNSESIWAHSRRKLINPVKAMKSALKGSTAGSSSGSQTQTIQAQVAQLELTPALTPKKQVQMAVPPAPTRPNSSLSNICNFITTAPQSDKFLGTIEADHHDIGLYLEPRSQKRLLDAQNETMESFWTSTKDLAARLRVGLSVAVTLLSLGTSAWVPPNWTQEDIFLMQHRNTHNDGVVTFGPYFKHACLSTTLRIDPRGVEPHAEMALFALGVFLLELHYRETLQESPYWAMHCPGGRPDEGTAKAAAHDWYEELAMDPALEEGLADPIRRCIGIKFSTLADLGKSEFLRDVVETVVQPLEEYIDQLGGGTRY</sequence>
<keyword evidence="3" id="KW-1185">Reference proteome</keyword>
<dbReference type="Proteomes" id="UP000777438">
    <property type="component" value="Unassembled WGS sequence"/>
</dbReference>
<comment type="caution">
    <text evidence="2">The sequence shown here is derived from an EMBL/GenBank/DDBJ whole genome shotgun (WGS) entry which is preliminary data.</text>
</comment>
<reference evidence="2 3" key="1">
    <citation type="journal article" date="2021" name="Nat. Commun.">
        <title>Genetic determinants of endophytism in the Arabidopsis root mycobiome.</title>
        <authorList>
            <person name="Mesny F."/>
            <person name="Miyauchi S."/>
            <person name="Thiergart T."/>
            <person name="Pickel B."/>
            <person name="Atanasova L."/>
            <person name="Karlsson M."/>
            <person name="Huettel B."/>
            <person name="Barry K.W."/>
            <person name="Haridas S."/>
            <person name="Chen C."/>
            <person name="Bauer D."/>
            <person name="Andreopoulos W."/>
            <person name="Pangilinan J."/>
            <person name="LaButti K."/>
            <person name="Riley R."/>
            <person name="Lipzen A."/>
            <person name="Clum A."/>
            <person name="Drula E."/>
            <person name="Henrissat B."/>
            <person name="Kohler A."/>
            <person name="Grigoriev I.V."/>
            <person name="Martin F.M."/>
            <person name="Hacquard S."/>
        </authorList>
    </citation>
    <scope>NUCLEOTIDE SEQUENCE [LARGE SCALE GENOMIC DNA]</scope>
    <source>
        <strain evidence="2 3">MPI-CAGE-CH-0241</strain>
    </source>
</reference>
<dbReference type="OrthoDB" id="3565018at2759"/>
<evidence type="ECO:0000313" key="2">
    <source>
        <dbReference type="EMBL" id="KAH6880726.1"/>
    </source>
</evidence>
<evidence type="ECO:0000313" key="3">
    <source>
        <dbReference type="Proteomes" id="UP000777438"/>
    </source>
</evidence>
<dbReference type="InterPro" id="IPR056002">
    <property type="entry name" value="DUF7580"/>
</dbReference>
<organism evidence="2 3">
    <name type="scientific">Thelonectria olida</name>
    <dbReference type="NCBI Taxonomy" id="1576542"/>
    <lineage>
        <taxon>Eukaryota</taxon>
        <taxon>Fungi</taxon>
        <taxon>Dikarya</taxon>
        <taxon>Ascomycota</taxon>
        <taxon>Pezizomycotina</taxon>
        <taxon>Sordariomycetes</taxon>
        <taxon>Hypocreomycetidae</taxon>
        <taxon>Hypocreales</taxon>
        <taxon>Nectriaceae</taxon>
        <taxon>Thelonectria</taxon>
    </lineage>
</organism>
<dbReference type="AlphaFoldDB" id="A0A9P8VVS2"/>